<dbReference type="NCBIfam" id="TIGR00092">
    <property type="entry name" value="redox-regulated ATPase YchF"/>
    <property type="match status" value="1"/>
</dbReference>
<accession>A0A2U9R5M1</accession>
<evidence type="ECO:0000256" key="1">
    <source>
        <dbReference type="ARBA" id="ARBA00022741"/>
    </source>
</evidence>
<reference evidence="7 8" key="1">
    <citation type="submission" date="2018-06" db="EMBL/GenBank/DDBJ databases">
        <title>Population genomics shows no distinction between pathogenic Candida krusei and environmental Pichia kudriavzevii: One species, four names.</title>
        <authorList>
            <person name="Douglass A.P."/>
            <person name="Offei B."/>
            <person name="Braun-Galleani S."/>
            <person name="Coughlan A.Y."/>
            <person name="Martos A."/>
            <person name="Ortiz-Merino R.A."/>
            <person name="Byrne K.P."/>
            <person name="Wolfe K.H."/>
        </authorList>
    </citation>
    <scope>NUCLEOTIDE SEQUENCE [LARGE SCALE GENOMIC DNA]</scope>
    <source>
        <strain evidence="7 8">CBS573</strain>
    </source>
</reference>
<dbReference type="InterPro" id="IPR004095">
    <property type="entry name" value="TGS"/>
</dbReference>
<dbReference type="PIRSF" id="PIRSF006641">
    <property type="entry name" value="CHP00092"/>
    <property type="match status" value="1"/>
</dbReference>
<dbReference type="GO" id="GO:0005525">
    <property type="term" value="F:GTP binding"/>
    <property type="evidence" value="ECO:0007669"/>
    <property type="project" value="InterPro"/>
</dbReference>
<sequence length="406" mass="45405">MRLAYQVRLYASSPTAKTTKVPKKLFGRPSNNLTSGIVGLANVGKSTFFQAITKSTLGNPANYPFATIEPEEARVLVPSAELDNLAKLYGSKKKIPAILKIFDIAGLVRGASDNKGLGNAFLNDIRSVDGIFQVVRAFKDTEITHIEGGVDPVRDLTIVQDELILKDMEFIENSIEKLEVQLKHKGNKQIHELSSMENQLEALNISYELLMEGQKIINKKDWKDDHIDALNMHNLLTAKPSVILVNVSESDYLSQSNEYLDDIKNWVNEFSPDSSIILFSADYETNLSNLDDSKSYESSSALPLIIQEMRKALNLISFYTCGDIEARQWTIRQNTSCPKAAGVIHTDFEKTFINAELIKYEDVKNLAPPFDEKTLKTKGKIQRVGKTYIVEDGDILHFKAAAAKKK</sequence>
<dbReference type="SUPFAM" id="SSF52540">
    <property type="entry name" value="P-loop containing nucleoside triphosphate hydrolases"/>
    <property type="match status" value="1"/>
</dbReference>
<dbReference type="InterPro" id="IPR012676">
    <property type="entry name" value="TGS-like"/>
</dbReference>
<dbReference type="GeneID" id="40384418"/>
<dbReference type="PANTHER" id="PTHR23305:SF9">
    <property type="entry name" value="OBG-LIKE ATPASE HOMOLOG"/>
    <property type="match status" value="1"/>
</dbReference>
<dbReference type="Gene3D" id="3.10.20.30">
    <property type="match status" value="1"/>
</dbReference>
<dbReference type="Pfam" id="PF06071">
    <property type="entry name" value="YchF-GTPase_C"/>
    <property type="match status" value="1"/>
</dbReference>
<protein>
    <recommendedName>
        <fullName evidence="4">Obg-like ATPase homolog</fullName>
    </recommendedName>
</protein>
<dbReference type="AlphaFoldDB" id="A0A2U9R5M1"/>
<dbReference type="FunFam" id="3.10.20.30:FF:000001">
    <property type="entry name" value="Ribosome-binding ATPase YchF"/>
    <property type="match status" value="1"/>
</dbReference>
<dbReference type="InterPro" id="IPR041706">
    <property type="entry name" value="YchF_N"/>
</dbReference>
<dbReference type="GO" id="GO:0016887">
    <property type="term" value="F:ATP hydrolysis activity"/>
    <property type="evidence" value="ECO:0007669"/>
    <property type="project" value="InterPro"/>
</dbReference>
<dbReference type="KEGG" id="pkz:C5L36_0C05540"/>
<dbReference type="GO" id="GO:0005524">
    <property type="term" value="F:ATP binding"/>
    <property type="evidence" value="ECO:0007669"/>
    <property type="project" value="UniProtKB-KW"/>
</dbReference>
<feature type="domain" description="TGS" evidence="6">
    <location>
        <begin position="314"/>
        <end position="400"/>
    </location>
</feature>
<dbReference type="InterPro" id="IPR012675">
    <property type="entry name" value="Beta-grasp_dom_sf"/>
</dbReference>
<feature type="domain" description="OBG-type G" evidence="5">
    <location>
        <begin position="33"/>
        <end position="299"/>
    </location>
</feature>
<dbReference type="EMBL" id="CP028775">
    <property type="protein sequence ID" value="AWU76623.1"/>
    <property type="molecule type" value="Genomic_DNA"/>
</dbReference>
<evidence type="ECO:0000256" key="2">
    <source>
        <dbReference type="ARBA" id="ARBA00022840"/>
    </source>
</evidence>
<evidence type="ECO:0000259" key="6">
    <source>
        <dbReference type="PROSITE" id="PS51880"/>
    </source>
</evidence>
<dbReference type="PANTHER" id="PTHR23305">
    <property type="entry name" value="OBG GTPASE FAMILY"/>
    <property type="match status" value="1"/>
</dbReference>
<evidence type="ECO:0000313" key="8">
    <source>
        <dbReference type="Proteomes" id="UP000249293"/>
    </source>
</evidence>
<evidence type="ECO:0000259" key="5">
    <source>
        <dbReference type="PROSITE" id="PS51710"/>
    </source>
</evidence>
<dbReference type="InterPro" id="IPR006073">
    <property type="entry name" value="GTP-bd"/>
</dbReference>
<dbReference type="STRING" id="4909.A0A2U9R5M1"/>
<evidence type="ECO:0000313" key="7">
    <source>
        <dbReference type="EMBL" id="AWU76623.1"/>
    </source>
</evidence>
<name>A0A2U9R5M1_PICKU</name>
<dbReference type="RefSeq" id="XP_029322100.1">
    <property type="nucleotide sequence ID" value="XM_029466240.1"/>
</dbReference>
<keyword evidence="1" id="KW-0547">Nucleotide-binding</keyword>
<dbReference type="InterPro" id="IPR031167">
    <property type="entry name" value="G_OBG"/>
</dbReference>
<dbReference type="OrthoDB" id="424823at2759"/>
<proteinExistence type="predicted"/>
<dbReference type="InterPro" id="IPR013029">
    <property type="entry name" value="YchF_C"/>
</dbReference>
<dbReference type="Gene3D" id="1.10.150.300">
    <property type="entry name" value="TGS-like domain"/>
    <property type="match status" value="1"/>
</dbReference>
<dbReference type="FunFam" id="1.10.150.300:FF:000001">
    <property type="entry name" value="Ribosome-binding ATPase YchF"/>
    <property type="match status" value="1"/>
</dbReference>
<dbReference type="GO" id="GO:0005737">
    <property type="term" value="C:cytoplasm"/>
    <property type="evidence" value="ECO:0007669"/>
    <property type="project" value="TreeGrafter"/>
</dbReference>
<dbReference type="Gene3D" id="3.40.50.300">
    <property type="entry name" value="P-loop containing nucleotide triphosphate hydrolases"/>
    <property type="match status" value="1"/>
</dbReference>
<dbReference type="SUPFAM" id="SSF81271">
    <property type="entry name" value="TGS-like"/>
    <property type="match status" value="1"/>
</dbReference>
<keyword evidence="8" id="KW-1185">Reference proteome</keyword>
<dbReference type="PROSITE" id="PS51710">
    <property type="entry name" value="G_OBG"/>
    <property type="match status" value="1"/>
</dbReference>
<keyword evidence="2" id="KW-0067">ATP-binding</keyword>
<dbReference type="InterPro" id="IPR004396">
    <property type="entry name" value="ATPase_YchF/OLA1"/>
</dbReference>
<organism evidence="7 8">
    <name type="scientific">Pichia kudriavzevii</name>
    <name type="common">Yeast</name>
    <name type="synonym">Issatchenkia orientalis</name>
    <dbReference type="NCBI Taxonomy" id="4909"/>
    <lineage>
        <taxon>Eukaryota</taxon>
        <taxon>Fungi</taxon>
        <taxon>Dikarya</taxon>
        <taxon>Ascomycota</taxon>
        <taxon>Saccharomycotina</taxon>
        <taxon>Pichiomycetes</taxon>
        <taxon>Pichiales</taxon>
        <taxon>Pichiaceae</taxon>
        <taxon>Pichia</taxon>
    </lineage>
</organism>
<dbReference type="PROSITE" id="PS51880">
    <property type="entry name" value="TGS"/>
    <property type="match status" value="1"/>
</dbReference>
<comment type="function">
    <text evidence="3">Hydrolyzes ATP, and can also hydrolyze GTP with lower efficiency. Has lower affinity for GTP.</text>
</comment>
<dbReference type="Proteomes" id="UP000249293">
    <property type="component" value="Chromosome 3"/>
</dbReference>
<dbReference type="Pfam" id="PF01926">
    <property type="entry name" value="MMR_HSR1"/>
    <property type="match status" value="1"/>
</dbReference>
<evidence type="ECO:0000256" key="4">
    <source>
        <dbReference type="ARBA" id="ARBA00068719"/>
    </source>
</evidence>
<gene>
    <name evidence="7" type="ORF">C5L36_0C05540</name>
</gene>
<dbReference type="VEuPathDB" id="FungiDB:C5L36_0C05540"/>
<dbReference type="PRINTS" id="PR00326">
    <property type="entry name" value="GTP1OBG"/>
</dbReference>
<dbReference type="CDD" id="cd01900">
    <property type="entry name" value="YchF"/>
    <property type="match status" value="1"/>
</dbReference>
<evidence type="ECO:0000256" key="3">
    <source>
        <dbReference type="ARBA" id="ARBA00059898"/>
    </source>
</evidence>
<dbReference type="InterPro" id="IPR023192">
    <property type="entry name" value="TGS-like_dom_sf"/>
</dbReference>
<dbReference type="InterPro" id="IPR027417">
    <property type="entry name" value="P-loop_NTPase"/>
</dbReference>